<dbReference type="GO" id="GO:0006974">
    <property type="term" value="P:DNA damage response"/>
    <property type="evidence" value="ECO:0007669"/>
    <property type="project" value="TreeGrafter"/>
</dbReference>
<evidence type="ECO:0000313" key="1">
    <source>
        <dbReference type="EMBL" id="AAW89163.1"/>
    </source>
</evidence>
<keyword evidence="2" id="KW-1185">Reference proteome</keyword>
<gene>
    <name evidence="1" type="ORF">NGO_0420</name>
</gene>
<evidence type="ECO:0000313" key="2">
    <source>
        <dbReference type="Proteomes" id="UP000000535"/>
    </source>
</evidence>
<dbReference type="HOGENOM" id="CLU_086898_3_1_4"/>
<dbReference type="Gene3D" id="3.30.110.170">
    <property type="entry name" value="Protein of unknown function (DUF541), domain 1"/>
    <property type="match status" value="1"/>
</dbReference>
<proteinExistence type="predicted"/>
<dbReference type="EMBL" id="AE004969">
    <property type="protein sequence ID" value="AAW89163.1"/>
    <property type="molecule type" value="Genomic_DNA"/>
</dbReference>
<protein>
    <recommendedName>
        <fullName evidence="3">DUF541 domain-containing protein</fullName>
    </recommendedName>
</protein>
<dbReference type="Proteomes" id="UP000000535">
    <property type="component" value="Chromosome"/>
</dbReference>
<dbReference type="InterPro" id="IPR007497">
    <property type="entry name" value="SIMPL/DUF541"/>
</dbReference>
<dbReference type="AlphaFoldDB" id="Q5F9H4"/>
<dbReference type="Gene3D" id="3.30.70.2970">
    <property type="entry name" value="Protein of unknown function (DUF541), domain 2"/>
    <property type="match status" value="1"/>
</dbReference>
<accession>Q5F9H4</accession>
<dbReference type="Pfam" id="PF04402">
    <property type="entry name" value="SIMPL"/>
    <property type="match status" value="1"/>
</dbReference>
<dbReference type="PATRIC" id="fig|242231.10.peg.504"/>
<evidence type="ECO:0008006" key="3">
    <source>
        <dbReference type="Google" id="ProtNLM"/>
    </source>
</evidence>
<dbReference type="STRING" id="242231.NGO_0420"/>
<sequence>MAVFQVRIRICCVLFWRLPCWRYLFPAAAEALNYNIVEFSESAGIEVAQDTMSARFQVAAEGRDKNAVNAEFVKKFNNFTRKSKNGSFKTELVSRSAMPRYQYTNGRRIQTGWEERAEFKAEGRDFDALNRFIADVQTDASLEDTDFSVSRERRNEVIDQVSKDAVLRFKARAEKLAGVLGASGYKIVKLNFGQIGSHIAGDGAVRAKMLRAMPMAASVNMKGTDSAAPGVEEISISINGTVQF</sequence>
<dbReference type="KEGG" id="ngo:NGO_0420"/>
<reference evidence="2" key="1">
    <citation type="submission" date="2003-03" db="EMBL/GenBank/DDBJ databases">
        <title>The complete genome sequence of Neisseria gonorrhoeae.</title>
        <authorList>
            <person name="Lewis L.A."/>
            <person name="Gillaspy A.F."/>
            <person name="McLaughlin R.E."/>
            <person name="Gipson M."/>
            <person name="Ducey T.F."/>
            <person name="Ownbey T."/>
            <person name="Hartman K."/>
            <person name="Nydick C."/>
            <person name="Carson M.B."/>
            <person name="Vaughn J."/>
            <person name="Thomson C."/>
            <person name="Song L."/>
            <person name="Lin S."/>
            <person name="Yuan X."/>
            <person name="Najar F."/>
            <person name="Zhan M."/>
            <person name="Ren Q."/>
            <person name="Zhu H."/>
            <person name="Qi S."/>
            <person name="Kenton S.M."/>
            <person name="Lai H."/>
            <person name="White J.D."/>
            <person name="Clifton S."/>
            <person name="Roe B.A."/>
            <person name="Dyer D.W."/>
        </authorList>
    </citation>
    <scope>NUCLEOTIDE SEQUENCE [LARGE SCALE GENOMIC DNA]</scope>
    <source>
        <strain evidence="2">ATCC 700825 / FA 1090</strain>
    </source>
</reference>
<dbReference type="PANTHER" id="PTHR34387:SF1">
    <property type="entry name" value="PERIPLASMIC IMMUNOGENIC PROTEIN"/>
    <property type="match status" value="1"/>
</dbReference>
<name>Q5F9H4_NEIG1</name>
<dbReference type="PANTHER" id="PTHR34387">
    <property type="entry name" value="SLR1258 PROTEIN"/>
    <property type="match status" value="1"/>
</dbReference>
<dbReference type="InterPro" id="IPR052022">
    <property type="entry name" value="26kDa_periplasmic_antigen"/>
</dbReference>
<organism evidence="1 2">
    <name type="scientific">Neisseria gonorrhoeae (strain ATCC 700825 / FA 1090)</name>
    <dbReference type="NCBI Taxonomy" id="242231"/>
    <lineage>
        <taxon>Bacteria</taxon>
        <taxon>Pseudomonadati</taxon>
        <taxon>Pseudomonadota</taxon>
        <taxon>Betaproteobacteria</taxon>
        <taxon>Neisseriales</taxon>
        <taxon>Neisseriaceae</taxon>
        <taxon>Neisseria</taxon>
    </lineage>
</organism>
<dbReference type="SMR" id="Q5F9H4"/>